<dbReference type="RefSeq" id="WP_047876086.1">
    <property type="nucleotide sequence ID" value="NZ_BMYC01000006.1"/>
</dbReference>
<keyword evidence="1" id="KW-1133">Transmembrane helix</keyword>
<dbReference type="GO" id="GO:0005886">
    <property type="term" value="C:plasma membrane"/>
    <property type="evidence" value="ECO:0007669"/>
    <property type="project" value="TreeGrafter"/>
</dbReference>
<name>A0A0J1GHH2_9GAMM</name>
<gene>
    <name evidence="3" type="ORF">ABT58_19365</name>
</gene>
<evidence type="ECO:0000256" key="1">
    <source>
        <dbReference type="SAM" id="Phobius"/>
    </source>
</evidence>
<dbReference type="EMBL" id="LDOV01000037">
    <property type="protein sequence ID" value="KLU99167.1"/>
    <property type="molecule type" value="Genomic_DNA"/>
</dbReference>
<keyword evidence="4" id="KW-1185">Reference proteome</keyword>
<keyword evidence="2" id="KW-0732">Signal</keyword>
<evidence type="ECO:0000313" key="3">
    <source>
        <dbReference type="EMBL" id="KLU99167.1"/>
    </source>
</evidence>
<feature type="transmembrane region" description="Helical" evidence="1">
    <location>
        <begin position="120"/>
        <end position="141"/>
    </location>
</feature>
<feature type="transmembrane region" description="Helical" evidence="1">
    <location>
        <begin position="35"/>
        <end position="57"/>
    </location>
</feature>
<keyword evidence="1" id="KW-0812">Transmembrane</keyword>
<dbReference type="InterPro" id="IPR006750">
    <property type="entry name" value="YdcZ"/>
</dbReference>
<evidence type="ECO:0000313" key="4">
    <source>
        <dbReference type="Proteomes" id="UP000036426"/>
    </source>
</evidence>
<dbReference type="AlphaFoldDB" id="A0A0J1GHH2"/>
<organism evidence="3 4">
    <name type="scientific">Photobacterium aphoticum</name>
    <dbReference type="NCBI Taxonomy" id="754436"/>
    <lineage>
        <taxon>Bacteria</taxon>
        <taxon>Pseudomonadati</taxon>
        <taxon>Pseudomonadota</taxon>
        <taxon>Gammaproteobacteria</taxon>
        <taxon>Vibrionales</taxon>
        <taxon>Vibrionaceae</taxon>
        <taxon>Photobacterium</taxon>
    </lineage>
</organism>
<keyword evidence="1" id="KW-0472">Membrane</keyword>
<reference evidence="3 4" key="1">
    <citation type="submission" date="2015-05" db="EMBL/GenBank/DDBJ databases">
        <title>Photobacterium galathea sp. nov.</title>
        <authorList>
            <person name="Machado H."/>
            <person name="Gram L."/>
        </authorList>
    </citation>
    <scope>NUCLEOTIDE SEQUENCE [LARGE SCALE GENOMIC DNA]</scope>
    <source>
        <strain evidence="3 4">DSM 25995</strain>
    </source>
</reference>
<dbReference type="PANTHER" id="PTHR34821:SF2">
    <property type="entry name" value="INNER MEMBRANE PROTEIN YDCZ"/>
    <property type="match status" value="1"/>
</dbReference>
<feature type="transmembrane region" description="Helical" evidence="1">
    <location>
        <begin position="69"/>
        <end position="100"/>
    </location>
</feature>
<feature type="chain" id="PRO_5005251789" evidence="2">
    <location>
        <begin position="20"/>
        <end position="150"/>
    </location>
</feature>
<dbReference type="PATRIC" id="fig|754436.4.peg.4099"/>
<evidence type="ECO:0000256" key="2">
    <source>
        <dbReference type="SAM" id="SignalP"/>
    </source>
</evidence>
<accession>A0A0J1GHH2</accession>
<feature type="signal peptide" evidence="2">
    <location>
        <begin position="1"/>
        <end position="19"/>
    </location>
</feature>
<dbReference type="Proteomes" id="UP000036426">
    <property type="component" value="Unassembled WGS sequence"/>
</dbReference>
<dbReference type="OrthoDB" id="7864805at2"/>
<comment type="caution">
    <text evidence="3">The sequence shown here is derived from an EMBL/GenBank/DDBJ whole genome shotgun (WGS) entry which is preliminary data.</text>
</comment>
<dbReference type="PANTHER" id="PTHR34821">
    <property type="entry name" value="INNER MEMBRANE PROTEIN YDCZ"/>
    <property type="match status" value="1"/>
</dbReference>
<sequence length="150" mass="16005">MILVIILAIASGMALSTQAAINGQLGEKIGVVKTALITFGIATVITALLILFFEPVYASNLLTVPKWQLTGAFFGILYLVVMVASVPRIGIAIATVSTILGQMMMSMIIDTQGWLGNAPIALNPWRIAAMVSIAIALCFIYKANQAERNH</sequence>
<dbReference type="Pfam" id="PF04657">
    <property type="entry name" value="DMT_YdcZ"/>
    <property type="match status" value="1"/>
</dbReference>
<proteinExistence type="predicted"/>
<protein>
    <submittedName>
        <fullName evidence="3">Membrane protein</fullName>
    </submittedName>
</protein>